<dbReference type="PANTHER" id="PTHR43243">
    <property type="entry name" value="INNER MEMBRANE TRANSPORTER YGJI-RELATED"/>
    <property type="match status" value="1"/>
</dbReference>
<dbReference type="Pfam" id="PF13520">
    <property type="entry name" value="AA_permease_2"/>
    <property type="match status" value="1"/>
</dbReference>
<feature type="transmembrane region" description="Helical" evidence="7">
    <location>
        <begin position="28"/>
        <end position="51"/>
    </location>
</feature>
<feature type="transmembrane region" description="Helical" evidence="7">
    <location>
        <begin position="399"/>
        <end position="417"/>
    </location>
</feature>
<comment type="caution">
    <text evidence="8">The sequence shown here is derived from an EMBL/GenBank/DDBJ whole genome shotgun (WGS) entry which is preliminary data.</text>
</comment>
<evidence type="ECO:0000313" key="9">
    <source>
        <dbReference type="Proteomes" id="UP001203512"/>
    </source>
</evidence>
<organism evidence="8 9">
    <name type="scientific">Sphingobium agri</name>
    <dbReference type="NCBI Taxonomy" id="2933566"/>
    <lineage>
        <taxon>Bacteria</taxon>
        <taxon>Pseudomonadati</taxon>
        <taxon>Pseudomonadota</taxon>
        <taxon>Alphaproteobacteria</taxon>
        <taxon>Sphingomonadales</taxon>
        <taxon>Sphingomonadaceae</taxon>
        <taxon>Sphingobium</taxon>
    </lineage>
</organism>
<feature type="transmembrane region" description="Helical" evidence="7">
    <location>
        <begin position="273"/>
        <end position="297"/>
    </location>
</feature>
<dbReference type="PIRSF" id="PIRSF006060">
    <property type="entry name" value="AA_transporter"/>
    <property type="match status" value="1"/>
</dbReference>
<feature type="transmembrane region" description="Helical" evidence="7">
    <location>
        <begin position="161"/>
        <end position="182"/>
    </location>
</feature>
<evidence type="ECO:0000256" key="4">
    <source>
        <dbReference type="ARBA" id="ARBA00022989"/>
    </source>
</evidence>
<evidence type="ECO:0000256" key="3">
    <source>
        <dbReference type="ARBA" id="ARBA00022692"/>
    </source>
</evidence>
<protein>
    <submittedName>
        <fullName evidence="8">Amino acid permease</fullName>
    </submittedName>
</protein>
<feature type="transmembrane region" description="Helical" evidence="7">
    <location>
        <begin position="357"/>
        <end position="378"/>
    </location>
</feature>
<keyword evidence="9" id="KW-1185">Reference proteome</keyword>
<dbReference type="RefSeq" id="WP_247230070.1">
    <property type="nucleotide sequence ID" value="NZ_JALKHS010000004.1"/>
</dbReference>
<name>A0ABT0DTP9_9SPHN</name>
<feature type="transmembrane region" description="Helical" evidence="7">
    <location>
        <begin position="194"/>
        <end position="214"/>
    </location>
</feature>
<evidence type="ECO:0000256" key="6">
    <source>
        <dbReference type="SAM" id="MobiDB-lite"/>
    </source>
</evidence>
<comment type="subcellular location">
    <subcellularLocation>
        <location evidence="1">Membrane</location>
        <topology evidence="1">Multi-pass membrane protein</topology>
    </subcellularLocation>
</comment>
<feature type="region of interest" description="Disordered" evidence="6">
    <location>
        <begin position="512"/>
        <end position="538"/>
    </location>
</feature>
<keyword evidence="3 7" id="KW-0812">Transmembrane</keyword>
<dbReference type="InterPro" id="IPR002293">
    <property type="entry name" value="AA/rel_permease1"/>
</dbReference>
<feature type="transmembrane region" description="Helical" evidence="7">
    <location>
        <begin position="57"/>
        <end position="79"/>
    </location>
</feature>
<feature type="transmembrane region" description="Helical" evidence="7">
    <location>
        <begin position="456"/>
        <end position="476"/>
    </location>
</feature>
<feature type="transmembrane region" description="Helical" evidence="7">
    <location>
        <begin position="234"/>
        <end position="252"/>
    </location>
</feature>
<dbReference type="EMBL" id="JALKHS010000004">
    <property type="protein sequence ID" value="MCK0530488.1"/>
    <property type="molecule type" value="Genomic_DNA"/>
</dbReference>
<keyword evidence="2" id="KW-0813">Transport</keyword>
<dbReference type="Proteomes" id="UP001203512">
    <property type="component" value="Unassembled WGS sequence"/>
</dbReference>
<evidence type="ECO:0000256" key="5">
    <source>
        <dbReference type="ARBA" id="ARBA00023136"/>
    </source>
</evidence>
<keyword evidence="4 7" id="KW-1133">Transmembrane helix</keyword>
<dbReference type="Gene3D" id="1.20.1740.10">
    <property type="entry name" value="Amino acid/polyamine transporter I"/>
    <property type="match status" value="1"/>
</dbReference>
<keyword evidence="5 7" id="KW-0472">Membrane</keyword>
<evidence type="ECO:0000256" key="7">
    <source>
        <dbReference type="SAM" id="Phobius"/>
    </source>
</evidence>
<reference evidence="8 9" key="1">
    <citation type="submission" date="2022-04" db="EMBL/GenBank/DDBJ databases">
        <authorList>
            <person name="Huq M.A."/>
        </authorList>
    </citation>
    <scope>NUCLEOTIDE SEQUENCE [LARGE SCALE GENOMIC DNA]</scope>
    <source>
        <strain evidence="8 9">MAH-33</strain>
    </source>
</reference>
<evidence type="ECO:0000256" key="1">
    <source>
        <dbReference type="ARBA" id="ARBA00004141"/>
    </source>
</evidence>
<feature type="transmembrane region" description="Helical" evidence="7">
    <location>
        <begin position="423"/>
        <end position="444"/>
    </location>
</feature>
<sequence length="538" mass="55835">MIFGRIKPLDAILATAEKKSLVRTLGPIQLTLLGVGAIIGTGIFVLTAAAAQKAGPGMMWSFVIAGAVCAFAALCYSEIASMVPVSGSAYTYTYAVVGELLAWMVGWALILEYAVAASAVSVGWSGYFMGLMKSVTGLELPQALSAGPAWSMNGFIPHADFSHGVINIPAIVVALAVTALLVIGTTESARVNAVLVAIKVAALTAFIALTLPALDTGNFSPFAPNGWFGPEGTSGMGIVGAAASIFFAYVGFDAVSTAAEETKNPQRNVPIGLIGSLALCTIFYLLVAAGAIGAIGAQPVLGLDGSVVAPGSAGFAQACATAAHAGDLVCSNEALAHVLRSINWTVVGNALGLAANLALPSVILMMMFGQTRIFFVMARDGLLPEKLASIHPRFKTPHIVTIVTGIFVAIGAALLPVGQLADISNSGTLFAFFMVSIAVLVLRVRDPHRHRPFRTPVVWFIAPMASVGCLFLFFNLPVDAQLVLPVWGGVGLLLYFLYGYRKSHVARGLVETHEQDADVPPQPVPPLPGAPTPGGREA</sequence>
<feature type="compositionally biased region" description="Pro residues" evidence="6">
    <location>
        <begin position="520"/>
        <end position="531"/>
    </location>
</feature>
<dbReference type="PANTHER" id="PTHR43243:SF4">
    <property type="entry name" value="CATIONIC AMINO ACID TRANSPORTER 4"/>
    <property type="match status" value="1"/>
</dbReference>
<evidence type="ECO:0000256" key="2">
    <source>
        <dbReference type="ARBA" id="ARBA00022448"/>
    </source>
</evidence>
<feature type="transmembrane region" description="Helical" evidence="7">
    <location>
        <begin position="100"/>
        <end position="124"/>
    </location>
</feature>
<gene>
    <name evidence="8" type="ORF">MU848_02695</name>
</gene>
<feature type="transmembrane region" description="Helical" evidence="7">
    <location>
        <begin position="482"/>
        <end position="500"/>
    </location>
</feature>
<proteinExistence type="predicted"/>
<accession>A0ABT0DTP9</accession>
<evidence type="ECO:0000313" key="8">
    <source>
        <dbReference type="EMBL" id="MCK0530488.1"/>
    </source>
</evidence>